<organism evidence="1 2">
    <name type="scientific">Trichonephila clavata</name>
    <name type="common">Joro spider</name>
    <name type="synonym">Nephila clavata</name>
    <dbReference type="NCBI Taxonomy" id="2740835"/>
    <lineage>
        <taxon>Eukaryota</taxon>
        <taxon>Metazoa</taxon>
        <taxon>Ecdysozoa</taxon>
        <taxon>Arthropoda</taxon>
        <taxon>Chelicerata</taxon>
        <taxon>Arachnida</taxon>
        <taxon>Araneae</taxon>
        <taxon>Araneomorphae</taxon>
        <taxon>Entelegynae</taxon>
        <taxon>Araneoidea</taxon>
        <taxon>Nephilidae</taxon>
        <taxon>Trichonephila</taxon>
    </lineage>
</organism>
<comment type="caution">
    <text evidence="1">The sequence shown here is derived from an EMBL/GenBank/DDBJ whole genome shotgun (WGS) entry which is preliminary data.</text>
</comment>
<accession>A0A8X6GVV5</accession>
<proteinExistence type="predicted"/>
<evidence type="ECO:0000313" key="2">
    <source>
        <dbReference type="Proteomes" id="UP000887116"/>
    </source>
</evidence>
<dbReference type="Proteomes" id="UP000887116">
    <property type="component" value="Unassembled WGS sequence"/>
</dbReference>
<keyword evidence="2" id="KW-1185">Reference proteome</keyword>
<dbReference type="AlphaFoldDB" id="A0A8X6GVV5"/>
<protein>
    <submittedName>
        <fullName evidence="1">Uncharacterized protein</fullName>
    </submittedName>
</protein>
<evidence type="ECO:0000313" key="1">
    <source>
        <dbReference type="EMBL" id="GFR12223.1"/>
    </source>
</evidence>
<sequence length="102" mass="12431">MSVDDRELLRTLFPLKVFRIFLFRPYHQFFMKAADNVWDRLSRASLHLLIAHHYQPENCSVTERLSMCEPIRDFWYKSPNQLKHCVEGKGIFETFFRCWLFD</sequence>
<dbReference type="EMBL" id="BMAO01036644">
    <property type="protein sequence ID" value="GFR12223.1"/>
    <property type="molecule type" value="Genomic_DNA"/>
</dbReference>
<gene>
    <name evidence="1" type="ORF">TNCT_468721</name>
</gene>
<name>A0A8X6GVV5_TRICU</name>
<reference evidence="1" key="1">
    <citation type="submission" date="2020-07" db="EMBL/GenBank/DDBJ databases">
        <title>Multicomponent nature underlies the extraordinary mechanical properties of spider dragline silk.</title>
        <authorList>
            <person name="Kono N."/>
            <person name="Nakamura H."/>
            <person name="Mori M."/>
            <person name="Yoshida Y."/>
            <person name="Ohtoshi R."/>
            <person name="Malay A.D."/>
            <person name="Moran D.A.P."/>
            <person name="Tomita M."/>
            <person name="Numata K."/>
            <person name="Arakawa K."/>
        </authorList>
    </citation>
    <scope>NUCLEOTIDE SEQUENCE</scope>
</reference>